<dbReference type="PANTHER" id="PTHR43281">
    <property type="entry name" value="FARNESYL DIPHOSPHATE SYNTHASE"/>
    <property type="match status" value="1"/>
</dbReference>
<dbReference type="InterPro" id="IPR053378">
    <property type="entry name" value="Prenyl_diphosphate_synthase"/>
</dbReference>
<dbReference type="Gene3D" id="1.10.600.10">
    <property type="entry name" value="Farnesyl Diphosphate Synthase"/>
    <property type="match status" value="1"/>
</dbReference>
<dbReference type="RefSeq" id="WP_213887053.1">
    <property type="nucleotide sequence ID" value="NZ_JAGFNU010000001.1"/>
</dbReference>
<evidence type="ECO:0000256" key="2">
    <source>
        <dbReference type="ARBA" id="ARBA00006706"/>
    </source>
</evidence>
<dbReference type="InterPro" id="IPR000092">
    <property type="entry name" value="Polyprenyl_synt"/>
</dbReference>
<proteinExistence type="inferred from homology"/>
<dbReference type="InterPro" id="IPR008949">
    <property type="entry name" value="Isoprenoid_synthase_dom_sf"/>
</dbReference>
<evidence type="ECO:0000256" key="1">
    <source>
        <dbReference type="ARBA" id="ARBA00001946"/>
    </source>
</evidence>
<dbReference type="Pfam" id="PF00348">
    <property type="entry name" value="polyprenyl_synt"/>
    <property type="match status" value="1"/>
</dbReference>
<dbReference type="SFLD" id="SFLDG01017">
    <property type="entry name" value="Polyprenyl_Transferase_Like"/>
    <property type="match status" value="1"/>
</dbReference>
<evidence type="ECO:0000256" key="4">
    <source>
        <dbReference type="ARBA" id="ARBA00022723"/>
    </source>
</evidence>
<dbReference type="GO" id="GO:0016740">
    <property type="term" value="F:transferase activity"/>
    <property type="evidence" value="ECO:0007669"/>
    <property type="project" value="UniProtKB-KW"/>
</dbReference>
<evidence type="ECO:0000256" key="5">
    <source>
        <dbReference type="ARBA" id="ARBA00022842"/>
    </source>
</evidence>
<protein>
    <submittedName>
        <fullName evidence="8">Polyprenyl synthetase family protein</fullName>
        <ecNumber evidence="8">2.5.1.-</ecNumber>
    </submittedName>
</protein>
<dbReference type="PROSITE" id="PS00723">
    <property type="entry name" value="POLYPRENYL_SYNTHASE_1"/>
    <property type="match status" value="1"/>
</dbReference>
<dbReference type="Proteomes" id="UP001589683">
    <property type="component" value="Unassembled WGS sequence"/>
</dbReference>
<keyword evidence="5" id="KW-0460">Magnesium</keyword>
<dbReference type="SFLD" id="SFLDS00005">
    <property type="entry name" value="Isoprenoid_Synthase_Type_I"/>
    <property type="match status" value="1"/>
</dbReference>
<keyword evidence="6" id="KW-0414">Isoprene biosynthesis</keyword>
<comment type="similarity">
    <text evidence="2 7">Belongs to the FPP/GGPP synthase family.</text>
</comment>
<reference evidence="8 9" key="1">
    <citation type="submission" date="2024-09" db="EMBL/GenBank/DDBJ databases">
        <authorList>
            <person name="Sun Q."/>
            <person name="Mori K."/>
        </authorList>
    </citation>
    <scope>NUCLEOTIDE SEQUENCE [LARGE SCALE GENOMIC DNA]</scope>
    <source>
        <strain evidence="8 9">CECT 8726</strain>
    </source>
</reference>
<sequence length="288" mass="30753">MFETQLKEDNALVQSVLSATLRGLHGHSVNAAMLYAVRGGKGLRGFLVLESARIHGISPEQSVYPAAAVEALHTYSLVHDDLPCMDDDDLRRGSPTVHVKWDEATAVLAGDALQTLAFELLTYAEIGPADRRLSLIMTLAHAAGARGMVLGQAQDIAAETAKQPLSLSEITELQRNKTGALIRWSAEAGALIAAKDPEPMRHYARALGLAFQIADDILDVEGDAAKTGKRLQKDADAGKATFVSHLGLDGARTRAKELVAQAEAALDPFGDAANNLREAARFVIARES</sequence>
<keyword evidence="4" id="KW-0479">Metal-binding</keyword>
<evidence type="ECO:0000313" key="8">
    <source>
        <dbReference type="EMBL" id="MFB9232944.1"/>
    </source>
</evidence>
<organism evidence="8 9">
    <name type="scientific">Pseudohalocynthiibacter aestuariivivens</name>
    <dbReference type="NCBI Taxonomy" id="1591409"/>
    <lineage>
        <taxon>Bacteria</taxon>
        <taxon>Pseudomonadati</taxon>
        <taxon>Pseudomonadota</taxon>
        <taxon>Alphaproteobacteria</taxon>
        <taxon>Rhodobacterales</taxon>
        <taxon>Paracoccaceae</taxon>
        <taxon>Pseudohalocynthiibacter</taxon>
    </lineage>
</organism>
<comment type="cofactor">
    <cofactor evidence="1">
        <name>Mg(2+)</name>
        <dbReference type="ChEBI" id="CHEBI:18420"/>
    </cofactor>
</comment>
<dbReference type="EMBL" id="JBHMEA010000044">
    <property type="protein sequence ID" value="MFB9232944.1"/>
    <property type="molecule type" value="Genomic_DNA"/>
</dbReference>
<gene>
    <name evidence="8" type="ORF">ACFFUT_14215</name>
</gene>
<dbReference type="PANTHER" id="PTHR43281:SF1">
    <property type="entry name" value="FARNESYL DIPHOSPHATE SYNTHASE"/>
    <property type="match status" value="1"/>
</dbReference>
<evidence type="ECO:0000256" key="6">
    <source>
        <dbReference type="ARBA" id="ARBA00023229"/>
    </source>
</evidence>
<dbReference type="SUPFAM" id="SSF48576">
    <property type="entry name" value="Terpenoid synthases"/>
    <property type="match status" value="1"/>
</dbReference>
<keyword evidence="9" id="KW-1185">Reference proteome</keyword>
<dbReference type="NCBIfam" id="NF045485">
    <property type="entry name" value="FPPsyn"/>
    <property type="match status" value="1"/>
</dbReference>
<dbReference type="InterPro" id="IPR033749">
    <property type="entry name" value="Polyprenyl_synt_CS"/>
</dbReference>
<name>A0ABV5JHS0_9RHOB</name>
<comment type="caution">
    <text evidence="8">The sequence shown here is derived from an EMBL/GenBank/DDBJ whole genome shotgun (WGS) entry which is preliminary data.</text>
</comment>
<evidence type="ECO:0000256" key="7">
    <source>
        <dbReference type="RuleBase" id="RU004466"/>
    </source>
</evidence>
<dbReference type="PROSITE" id="PS00444">
    <property type="entry name" value="POLYPRENYL_SYNTHASE_2"/>
    <property type="match status" value="1"/>
</dbReference>
<evidence type="ECO:0000313" key="9">
    <source>
        <dbReference type="Proteomes" id="UP001589683"/>
    </source>
</evidence>
<dbReference type="CDD" id="cd00685">
    <property type="entry name" value="Trans_IPPS_HT"/>
    <property type="match status" value="1"/>
</dbReference>
<evidence type="ECO:0000256" key="3">
    <source>
        <dbReference type="ARBA" id="ARBA00022679"/>
    </source>
</evidence>
<accession>A0ABV5JHS0</accession>
<dbReference type="EC" id="2.5.1.-" evidence="8"/>
<keyword evidence="3 7" id="KW-0808">Transferase</keyword>